<dbReference type="SMART" id="SM00382">
    <property type="entry name" value="AAA"/>
    <property type="match status" value="1"/>
</dbReference>
<evidence type="ECO:0000313" key="6">
    <source>
        <dbReference type="Proteomes" id="UP001151071"/>
    </source>
</evidence>
<dbReference type="InterPro" id="IPR032823">
    <property type="entry name" value="BCA_ABC_TP_C"/>
</dbReference>
<accession>A0A9X3TQR4</accession>
<dbReference type="PANTHER" id="PTHR45772">
    <property type="entry name" value="CONSERVED COMPONENT OF ABC TRANSPORTER FOR NATURAL AMINO ACIDS-RELATED"/>
    <property type="match status" value="1"/>
</dbReference>
<dbReference type="InterPro" id="IPR051120">
    <property type="entry name" value="ABC_AA/LPS_Transport"/>
</dbReference>
<protein>
    <submittedName>
        <fullName evidence="5">ABC transporter ATP-binding protein</fullName>
    </submittedName>
</protein>
<evidence type="ECO:0000313" key="5">
    <source>
        <dbReference type="EMBL" id="MDA5109042.1"/>
    </source>
</evidence>
<keyword evidence="2" id="KW-0547">Nucleotide-binding</keyword>
<dbReference type="InterPro" id="IPR003593">
    <property type="entry name" value="AAA+_ATPase"/>
</dbReference>
<dbReference type="RefSeq" id="WP_271140225.1">
    <property type="nucleotide sequence ID" value="NZ_JAPYYP010000013.1"/>
</dbReference>
<dbReference type="Proteomes" id="UP001151071">
    <property type="component" value="Unassembled WGS sequence"/>
</dbReference>
<dbReference type="GO" id="GO:0005886">
    <property type="term" value="C:plasma membrane"/>
    <property type="evidence" value="ECO:0007669"/>
    <property type="project" value="TreeGrafter"/>
</dbReference>
<sequence>MLDMQGITKRFGGLTAVDNVSLKVRQGEIVGLIGPNGAGKTTFFNILTGIYKPDAGTIAFEGREIQGLRPFRIARCGIARTFQNIRLLKEETVLDNVKVGMFHKTGTGLWASILGLRSARDEERRVTEESLRMLETVGLAGCEHEQAGNLSYGSQRRVEIARALVSRPKLLLLDEPTAGMNAEEVREMTALIRRIREQGTTVILIEHNVSMVVGLCDRIAVLDHGVKIADDVPEAVVSHPAVIEAYIGKEEGEEVASGAAH</sequence>
<dbReference type="GO" id="GO:0042941">
    <property type="term" value="P:D-alanine transmembrane transport"/>
    <property type="evidence" value="ECO:0007669"/>
    <property type="project" value="TreeGrafter"/>
</dbReference>
<dbReference type="GO" id="GO:0005524">
    <property type="term" value="F:ATP binding"/>
    <property type="evidence" value="ECO:0007669"/>
    <property type="project" value="UniProtKB-KW"/>
</dbReference>
<dbReference type="FunFam" id="3.40.50.300:FF:000421">
    <property type="entry name" value="Branched-chain amino acid ABC transporter ATP-binding protein"/>
    <property type="match status" value="1"/>
</dbReference>
<dbReference type="GO" id="GO:0015188">
    <property type="term" value="F:L-isoleucine transmembrane transporter activity"/>
    <property type="evidence" value="ECO:0007669"/>
    <property type="project" value="TreeGrafter"/>
</dbReference>
<evidence type="ECO:0000256" key="3">
    <source>
        <dbReference type="ARBA" id="ARBA00022840"/>
    </source>
</evidence>
<organism evidence="5 6">
    <name type="scientific">Brevibacillus thermoruber</name>
    <dbReference type="NCBI Taxonomy" id="33942"/>
    <lineage>
        <taxon>Bacteria</taxon>
        <taxon>Bacillati</taxon>
        <taxon>Bacillota</taxon>
        <taxon>Bacilli</taxon>
        <taxon>Bacillales</taxon>
        <taxon>Paenibacillaceae</taxon>
        <taxon>Brevibacillus</taxon>
    </lineage>
</organism>
<keyword evidence="6" id="KW-1185">Reference proteome</keyword>
<dbReference type="PROSITE" id="PS50893">
    <property type="entry name" value="ABC_TRANSPORTER_2"/>
    <property type="match status" value="1"/>
</dbReference>
<evidence type="ECO:0000256" key="2">
    <source>
        <dbReference type="ARBA" id="ARBA00022741"/>
    </source>
</evidence>
<name>A0A9X3TQR4_9BACL</name>
<evidence type="ECO:0000256" key="1">
    <source>
        <dbReference type="ARBA" id="ARBA00022448"/>
    </source>
</evidence>
<dbReference type="InterPro" id="IPR027417">
    <property type="entry name" value="P-loop_NTPase"/>
</dbReference>
<dbReference type="CDD" id="cd03219">
    <property type="entry name" value="ABC_Mj1267_LivG_branched"/>
    <property type="match status" value="1"/>
</dbReference>
<dbReference type="InterPro" id="IPR003439">
    <property type="entry name" value="ABC_transporter-like_ATP-bd"/>
</dbReference>
<dbReference type="PANTHER" id="PTHR45772:SF7">
    <property type="entry name" value="AMINO ACID ABC TRANSPORTER ATP-BINDING PROTEIN"/>
    <property type="match status" value="1"/>
</dbReference>
<dbReference type="Pfam" id="PF00005">
    <property type="entry name" value="ABC_tran"/>
    <property type="match status" value="1"/>
</dbReference>
<reference evidence="5" key="1">
    <citation type="submission" date="2022-12" db="EMBL/GenBank/DDBJ databases">
        <title>Draft genome sequence of the thermophilic strain Brevibacillus thermoruber HT42, isolated from Los Humeros, Puebla, Mexico, with biotechnological potential.</title>
        <authorList>
            <person name="Lara Sanchez J."/>
            <person name="Solis Palacios R."/>
            <person name="Bustos Baena A.S."/>
            <person name="Ruz Baez A.E."/>
            <person name="Espinosa Luna G."/>
            <person name="Oliart Ros R.M."/>
        </authorList>
    </citation>
    <scope>NUCLEOTIDE SEQUENCE</scope>
    <source>
        <strain evidence="5">HT42</strain>
    </source>
</reference>
<feature type="domain" description="ABC transporter" evidence="4">
    <location>
        <begin position="2"/>
        <end position="249"/>
    </location>
</feature>
<proteinExistence type="predicted"/>
<dbReference type="GO" id="GO:0005304">
    <property type="term" value="F:L-valine transmembrane transporter activity"/>
    <property type="evidence" value="ECO:0007669"/>
    <property type="project" value="TreeGrafter"/>
</dbReference>
<dbReference type="GO" id="GO:1903806">
    <property type="term" value="P:L-isoleucine import across plasma membrane"/>
    <property type="evidence" value="ECO:0007669"/>
    <property type="project" value="TreeGrafter"/>
</dbReference>
<dbReference type="GO" id="GO:0016887">
    <property type="term" value="F:ATP hydrolysis activity"/>
    <property type="evidence" value="ECO:0007669"/>
    <property type="project" value="InterPro"/>
</dbReference>
<dbReference type="Pfam" id="PF12399">
    <property type="entry name" value="BCA_ABC_TP_C"/>
    <property type="match status" value="1"/>
</dbReference>
<evidence type="ECO:0000259" key="4">
    <source>
        <dbReference type="PROSITE" id="PS50893"/>
    </source>
</evidence>
<dbReference type="EMBL" id="JAPYYP010000013">
    <property type="protein sequence ID" value="MDA5109042.1"/>
    <property type="molecule type" value="Genomic_DNA"/>
</dbReference>
<dbReference type="GO" id="GO:0015192">
    <property type="term" value="F:L-phenylalanine transmembrane transporter activity"/>
    <property type="evidence" value="ECO:0007669"/>
    <property type="project" value="TreeGrafter"/>
</dbReference>
<dbReference type="SUPFAM" id="SSF52540">
    <property type="entry name" value="P-loop containing nucleoside triphosphate hydrolases"/>
    <property type="match status" value="1"/>
</dbReference>
<keyword evidence="3 5" id="KW-0067">ATP-binding</keyword>
<gene>
    <name evidence="5" type="ORF">O3V59_11770</name>
</gene>
<dbReference type="Gene3D" id="3.40.50.300">
    <property type="entry name" value="P-loop containing nucleotide triphosphate hydrolases"/>
    <property type="match status" value="1"/>
</dbReference>
<dbReference type="GO" id="GO:0015808">
    <property type="term" value="P:L-alanine transport"/>
    <property type="evidence" value="ECO:0007669"/>
    <property type="project" value="TreeGrafter"/>
</dbReference>
<dbReference type="GO" id="GO:1903805">
    <property type="term" value="P:L-valine import across plasma membrane"/>
    <property type="evidence" value="ECO:0007669"/>
    <property type="project" value="TreeGrafter"/>
</dbReference>
<comment type="caution">
    <text evidence="5">The sequence shown here is derived from an EMBL/GenBank/DDBJ whole genome shotgun (WGS) entry which is preliminary data.</text>
</comment>
<dbReference type="AlphaFoldDB" id="A0A9X3TQR4"/>
<keyword evidence="1" id="KW-0813">Transport</keyword>